<evidence type="ECO:0000313" key="17">
    <source>
        <dbReference type="EMBL" id="GLJ96297.1"/>
    </source>
</evidence>
<comment type="similarity">
    <text evidence="9 13">Belongs to the DyP-type peroxidase family.</text>
</comment>
<proteinExistence type="inferred from homology"/>
<keyword evidence="3 13" id="KW-0349">Heme</keyword>
<reference evidence="17" key="1">
    <citation type="journal article" date="2014" name="Int. J. Syst. Evol. Microbiol.">
        <title>Complete genome sequence of Corynebacterium casei LMG S-19264T (=DSM 44701T), isolated from a smear-ripened cheese.</title>
        <authorList>
            <consortium name="US DOE Joint Genome Institute (JGI-PGF)"/>
            <person name="Walter F."/>
            <person name="Albersmeier A."/>
            <person name="Kalinowski J."/>
            <person name="Ruckert C."/>
        </authorList>
    </citation>
    <scope>NUCLEOTIDE SEQUENCE</scope>
    <source>
        <strain evidence="17">VKM Ac-1940</strain>
    </source>
</reference>
<dbReference type="PROSITE" id="PS51318">
    <property type="entry name" value="TAT"/>
    <property type="match status" value="1"/>
</dbReference>
<dbReference type="InterPro" id="IPR006314">
    <property type="entry name" value="Dyp_peroxidase"/>
</dbReference>
<keyword evidence="18" id="KW-1185">Reference proteome</keyword>
<dbReference type="GO" id="GO:0004325">
    <property type="term" value="F:ferrochelatase activity"/>
    <property type="evidence" value="ECO:0007669"/>
    <property type="project" value="UniProtKB-EC"/>
</dbReference>
<dbReference type="PANTHER" id="PTHR30521:SF4">
    <property type="entry name" value="DEFERROCHELATASE"/>
    <property type="match status" value="1"/>
</dbReference>
<dbReference type="InterPro" id="IPR011008">
    <property type="entry name" value="Dimeric_a/b-barrel"/>
</dbReference>
<comment type="subcellular location">
    <subcellularLocation>
        <location evidence="1">Cell envelope</location>
    </subcellularLocation>
</comment>
<reference evidence="17" key="2">
    <citation type="submission" date="2023-01" db="EMBL/GenBank/DDBJ databases">
        <authorList>
            <person name="Sun Q."/>
            <person name="Evtushenko L."/>
        </authorList>
    </citation>
    <scope>NUCLEOTIDE SEQUENCE</scope>
    <source>
        <strain evidence="17">VKM Ac-1940</strain>
    </source>
</reference>
<feature type="region of interest" description="Disordered" evidence="14">
    <location>
        <begin position="294"/>
        <end position="319"/>
    </location>
</feature>
<dbReference type="InterPro" id="IPR048327">
    <property type="entry name" value="Dyp_perox_N"/>
</dbReference>
<evidence type="ECO:0000313" key="18">
    <source>
        <dbReference type="Proteomes" id="UP001142291"/>
    </source>
</evidence>
<dbReference type="Proteomes" id="UP001142291">
    <property type="component" value="Unassembled WGS sequence"/>
</dbReference>
<evidence type="ECO:0000256" key="13">
    <source>
        <dbReference type="RuleBase" id="RU365017"/>
    </source>
</evidence>
<keyword evidence="7 13" id="KW-0408">Iron</keyword>
<dbReference type="GO" id="GO:0005829">
    <property type="term" value="C:cytosol"/>
    <property type="evidence" value="ECO:0007669"/>
    <property type="project" value="TreeGrafter"/>
</dbReference>
<evidence type="ECO:0000256" key="7">
    <source>
        <dbReference type="ARBA" id="ARBA00023004"/>
    </source>
</evidence>
<evidence type="ECO:0000256" key="4">
    <source>
        <dbReference type="ARBA" id="ARBA00022723"/>
    </source>
</evidence>
<keyword evidence="2 13" id="KW-0575">Peroxidase</keyword>
<dbReference type="EMBL" id="BSER01000009">
    <property type="protein sequence ID" value="GLJ96297.1"/>
    <property type="molecule type" value="Genomic_DNA"/>
</dbReference>
<name>A0A9W6HNW8_9MICO</name>
<keyword evidence="8" id="KW-0456">Lyase</keyword>
<dbReference type="NCBIfam" id="TIGR01413">
    <property type="entry name" value="Dyp_perox_fam"/>
    <property type="match status" value="1"/>
</dbReference>
<dbReference type="PANTHER" id="PTHR30521">
    <property type="entry name" value="DEFERROCHELATASE/PEROXIDASE"/>
    <property type="match status" value="1"/>
</dbReference>
<dbReference type="NCBIfam" id="TIGR01412">
    <property type="entry name" value="tat_substr_1"/>
    <property type="match status" value="1"/>
</dbReference>
<evidence type="ECO:0000256" key="9">
    <source>
        <dbReference type="ARBA" id="ARBA00025737"/>
    </source>
</evidence>
<evidence type="ECO:0000259" key="16">
    <source>
        <dbReference type="Pfam" id="PF20628"/>
    </source>
</evidence>
<dbReference type="GO" id="GO:0030313">
    <property type="term" value="C:cell envelope"/>
    <property type="evidence" value="ECO:0007669"/>
    <property type="project" value="UniProtKB-SubCell"/>
</dbReference>
<feature type="domain" description="Dyp-type peroxidase N-terminal" evidence="15">
    <location>
        <begin position="70"/>
        <end position="221"/>
    </location>
</feature>
<evidence type="ECO:0000256" key="10">
    <source>
        <dbReference type="ARBA" id="ARBA00033771"/>
    </source>
</evidence>
<evidence type="ECO:0000256" key="8">
    <source>
        <dbReference type="ARBA" id="ARBA00023239"/>
    </source>
</evidence>
<keyword evidence="6 13" id="KW-0560">Oxidoreductase</keyword>
<evidence type="ECO:0000256" key="14">
    <source>
        <dbReference type="SAM" id="MobiDB-lite"/>
    </source>
</evidence>
<evidence type="ECO:0000256" key="5">
    <source>
        <dbReference type="ARBA" id="ARBA00022729"/>
    </source>
</evidence>
<dbReference type="RefSeq" id="WP_204963286.1">
    <property type="nucleotide sequence ID" value="NZ_BAAAUR010000001.1"/>
</dbReference>
<comment type="catalytic activity">
    <reaction evidence="12">
        <text>heme b + 2 H(+) = protoporphyrin IX + Fe(2+)</text>
        <dbReference type="Rhea" id="RHEA:22584"/>
        <dbReference type="ChEBI" id="CHEBI:15378"/>
        <dbReference type="ChEBI" id="CHEBI:29033"/>
        <dbReference type="ChEBI" id="CHEBI:57306"/>
        <dbReference type="ChEBI" id="CHEBI:60344"/>
        <dbReference type="EC" id="4.98.1.1"/>
    </reaction>
    <physiologicalReaction direction="left-to-right" evidence="12">
        <dbReference type="Rhea" id="RHEA:22585"/>
    </physiologicalReaction>
</comment>
<evidence type="ECO:0000256" key="3">
    <source>
        <dbReference type="ARBA" id="ARBA00022617"/>
    </source>
</evidence>
<accession>A0A9W6HNW8</accession>
<dbReference type="Pfam" id="PF04261">
    <property type="entry name" value="Dyp_perox_N"/>
    <property type="match status" value="1"/>
</dbReference>
<dbReference type="PROSITE" id="PS51404">
    <property type="entry name" value="DYP_PEROXIDASE"/>
    <property type="match status" value="1"/>
</dbReference>
<protein>
    <recommendedName>
        <fullName evidence="10 13">Deferrochelatase</fullName>
        <ecNumber evidence="13">1.11.1.-</ecNumber>
    </recommendedName>
    <alternativeName>
        <fullName evidence="11 13">Peroxidase EfeB</fullName>
    </alternativeName>
</protein>
<evidence type="ECO:0000256" key="1">
    <source>
        <dbReference type="ARBA" id="ARBA00004196"/>
    </source>
</evidence>
<keyword evidence="4 13" id="KW-0479">Metal-binding</keyword>
<dbReference type="InterPro" id="IPR048328">
    <property type="entry name" value="Dyp_perox_C"/>
</dbReference>
<dbReference type="EC" id="1.11.1.-" evidence="13"/>
<gene>
    <name evidence="17" type="ORF">GCM10017591_23600</name>
</gene>
<dbReference type="SUPFAM" id="SSF54909">
    <property type="entry name" value="Dimeric alpha+beta barrel"/>
    <property type="match status" value="1"/>
</dbReference>
<organism evidence="17 18">
    <name type="scientific">Microbacterium dextranolyticum</name>
    <dbReference type="NCBI Taxonomy" id="36806"/>
    <lineage>
        <taxon>Bacteria</taxon>
        <taxon>Bacillati</taxon>
        <taxon>Actinomycetota</taxon>
        <taxon>Actinomycetes</taxon>
        <taxon>Micrococcales</taxon>
        <taxon>Microbacteriaceae</taxon>
        <taxon>Microbacterium</taxon>
    </lineage>
</organism>
<dbReference type="GO" id="GO:0033212">
    <property type="term" value="P:iron import into cell"/>
    <property type="evidence" value="ECO:0007669"/>
    <property type="project" value="InterPro"/>
</dbReference>
<feature type="domain" description="Dyp-type peroxidase C-terminal" evidence="16">
    <location>
        <begin position="230"/>
        <end position="409"/>
    </location>
</feature>
<comment type="caution">
    <text evidence="17">The sequence shown here is derived from an EMBL/GenBank/DDBJ whole genome shotgun (WGS) entry which is preliminary data.</text>
</comment>
<evidence type="ECO:0000256" key="11">
    <source>
        <dbReference type="ARBA" id="ARBA00033775"/>
    </source>
</evidence>
<keyword evidence="5" id="KW-0732">Signal</keyword>
<dbReference type="GO" id="GO:0046872">
    <property type="term" value="F:metal ion binding"/>
    <property type="evidence" value="ECO:0007669"/>
    <property type="project" value="UniProtKB-KW"/>
</dbReference>
<evidence type="ECO:0000256" key="2">
    <source>
        <dbReference type="ARBA" id="ARBA00022559"/>
    </source>
</evidence>
<dbReference type="GO" id="GO:0004601">
    <property type="term" value="F:peroxidase activity"/>
    <property type="evidence" value="ECO:0007669"/>
    <property type="project" value="UniProtKB-KW"/>
</dbReference>
<dbReference type="Pfam" id="PF20628">
    <property type="entry name" value="Dyp_perox_C"/>
    <property type="match status" value="1"/>
</dbReference>
<evidence type="ECO:0000256" key="6">
    <source>
        <dbReference type="ARBA" id="ARBA00023002"/>
    </source>
</evidence>
<sequence length="422" mass="44335">MTNTPLPPASCPVSGVGRRGFLRGALGTGLATGAALAGFGGGALATAAHAQTDAPASDAGRAIPFHGIHQAGILTPPQAAAAFVAFDLTTGSVADTAALLQTITDRARALTAGGTPANLGISAPPSDSGILGPDLPAAGLTVTLGVGSSFFDRWGLAARRPTRLRPMDTFVNDDLDRARCDGDLLLQICADSTDVVLHALRDIARHTRGGMQVRWRVDGFQSPSRPSGASRNLLGFKDGIANPAPAEADALLWVGAGGIEPAWATGGSYQVTRIIRMLVEFWDRVTLSEQERMIGRRRDSGAPLTGSSETDAPDYTDDPLGSAIPLDAHIRRANPRSADTDDTRLLRRGYNYDGGTDVNGNLDMGLVFTCFQQDLDRQFVTVQKRLADEPLADYISPVGGGYFFALPGVRDASDWLGRGIFA</sequence>
<dbReference type="GO" id="GO:0020037">
    <property type="term" value="F:heme binding"/>
    <property type="evidence" value="ECO:0007669"/>
    <property type="project" value="InterPro"/>
</dbReference>
<evidence type="ECO:0000256" key="12">
    <source>
        <dbReference type="ARBA" id="ARBA00048856"/>
    </source>
</evidence>
<comment type="cofactor">
    <cofactor evidence="13">
        <name>heme b</name>
        <dbReference type="ChEBI" id="CHEBI:60344"/>
    </cofactor>
    <text evidence="13">Binds 1 heme b (iron(II)-protoporphyrin IX) group non-covalently per subunit.</text>
</comment>
<comment type="function">
    <text evidence="13">Involved in the recovery of exogenous heme iron. Extracts iron from heme while preserving the protoporphyrin ring intact.</text>
</comment>
<evidence type="ECO:0000259" key="15">
    <source>
        <dbReference type="Pfam" id="PF04261"/>
    </source>
</evidence>
<dbReference type="InterPro" id="IPR006311">
    <property type="entry name" value="TAT_signal"/>
</dbReference>
<dbReference type="InterPro" id="IPR006313">
    <property type="entry name" value="EfeB/EfeN"/>
</dbReference>
<dbReference type="AlphaFoldDB" id="A0A9W6HNW8"/>